<proteinExistence type="inferred from homology"/>
<feature type="transmembrane region" description="Helical" evidence="13">
    <location>
        <begin position="180"/>
        <end position="205"/>
    </location>
</feature>
<evidence type="ECO:0000256" key="4">
    <source>
        <dbReference type="ARBA" id="ARBA00022606"/>
    </source>
</evidence>
<keyword evidence="8 12" id="KW-0472">Membrane</keyword>
<reference evidence="14" key="1">
    <citation type="submission" date="2020-08" db="EMBL/GenBank/DDBJ databases">
        <title>Chromosome-level assembly of Southern catfish (Silurus meridionalis) provides insights into visual adaptation to the nocturnal and benthic lifestyles.</title>
        <authorList>
            <person name="Zhang Y."/>
            <person name="Wang D."/>
            <person name="Peng Z."/>
        </authorList>
    </citation>
    <scope>NUCLEOTIDE SEQUENCE</scope>
    <source>
        <strain evidence="14">SWU-2019-XX</strain>
        <tissue evidence="14">Muscle</tissue>
    </source>
</reference>
<evidence type="ECO:0000256" key="3">
    <source>
        <dbReference type="ARBA" id="ARBA00022480"/>
    </source>
</evidence>
<evidence type="ECO:0000256" key="11">
    <source>
        <dbReference type="RuleBase" id="RU004423"/>
    </source>
</evidence>
<dbReference type="EMBL" id="JABFDY010000003">
    <property type="protein sequence ID" value="KAF7709690.1"/>
    <property type="molecule type" value="Genomic_DNA"/>
</dbReference>
<comment type="similarity">
    <text evidence="2 11">Belongs to the G-protein coupled receptor T2R family.</text>
</comment>
<evidence type="ECO:0000256" key="10">
    <source>
        <dbReference type="ARBA" id="ARBA00023224"/>
    </source>
</evidence>
<dbReference type="InterPro" id="IPR007960">
    <property type="entry name" value="TAS2R"/>
</dbReference>
<keyword evidence="15" id="KW-1185">Reference proteome</keyword>
<feature type="transmembrane region" description="Helical" evidence="13">
    <location>
        <begin position="42"/>
        <end position="63"/>
    </location>
</feature>
<keyword evidence="4 12" id="KW-0716">Sensory transduction</keyword>
<dbReference type="PANTHER" id="PTHR11394">
    <property type="entry name" value="TASTE RECEPTOR TYPE 2"/>
    <property type="match status" value="1"/>
</dbReference>
<protein>
    <recommendedName>
        <fullName evidence="12">Taste receptor type 2</fullName>
    </recommendedName>
</protein>
<keyword evidence="7 12" id="KW-0297">G-protein coupled receptor</keyword>
<evidence type="ECO:0000313" key="14">
    <source>
        <dbReference type="EMBL" id="KAF7709690.1"/>
    </source>
</evidence>
<dbReference type="GO" id="GO:0033038">
    <property type="term" value="F:bitter taste receptor activity"/>
    <property type="evidence" value="ECO:0007669"/>
    <property type="project" value="InterPro"/>
</dbReference>
<dbReference type="SUPFAM" id="SSF81321">
    <property type="entry name" value="Family A G protein-coupled receptor-like"/>
    <property type="match status" value="1"/>
</dbReference>
<dbReference type="Pfam" id="PF05296">
    <property type="entry name" value="TAS2R"/>
    <property type="match status" value="1"/>
</dbReference>
<organism evidence="14 15">
    <name type="scientific">Silurus meridionalis</name>
    <name type="common">Southern catfish</name>
    <name type="synonym">Silurus soldatovi meridionalis</name>
    <dbReference type="NCBI Taxonomy" id="175797"/>
    <lineage>
        <taxon>Eukaryota</taxon>
        <taxon>Metazoa</taxon>
        <taxon>Chordata</taxon>
        <taxon>Craniata</taxon>
        <taxon>Vertebrata</taxon>
        <taxon>Euteleostomi</taxon>
        <taxon>Actinopterygii</taxon>
        <taxon>Neopterygii</taxon>
        <taxon>Teleostei</taxon>
        <taxon>Ostariophysi</taxon>
        <taxon>Siluriformes</taxon>
        <taxon>Siluridae</taxon>
        <taxon>Silurus</taxon>
    </lineage>
</organism>
<evidence type="ECO:0000256" key="1">
    <source>
        <dbReference type="ARBA" id="ARBA00004141"/>
    </source>
</evidence>
<name>A0A8T0BWE6_SILME</name>
<comment type="subcellular location">
    <subcellularLocation>
        <location evidence="1 12">Membrane</location>
        <topology evidence="1 12">Multi-pass membrane protein</topology>
    </subcellularLocation>
</comment>
<feature type="transmembrane region" description="Helical" evidence="13">
    <location>
        <begin position="6"/>
        <end position="30"/>
    </location>
</feature>
<evidence type="ECO:0000256" key="8">
    <source>
        <dbReference type="ARBA" id="ARBA00023136"/>
    </source>
</evidence>
<dbReference type="GO" id="GO:0016020">
    <property type="term" value="C:membrane"/>
    <property type="evidence" value="ECO:0007669"/>
    <property type="project" value="UniProtKB-SubCell"/>
</dbReference>
<dbReference type="GO" id="GO:0004930">
    <property type="term" value="F:G protein-coupled receptor activity"/>
    <property type="evidence" value="ECO:0007669"/>
    <property type="project" value="UniProtKB-KW"/>
</dbReference>
<comment type="caution">
    <text evidence="14">The sequence shown here is derived from an EMBL/GenBank/DDBJ whole genome shotgun (WGS) entry which is preliminary data.</text>
</comment>
<keyword evidence="6 13" id="KW-1133">Transmembrane helix</keyword>
<keyword evidence="10 12" id="KW-0807">Transducer</keyword>
<evidence type="ECO:0000256" key="9">
    <source>
        <dbReference type="ARBA" id="ARBA00023170"/>
    </source>
</evidence>
<evidence type="ECO:0000256" key="6">
    <source>
        <dbReference type="ARBA" id="ARBA00022989"/>
    </source>
</evidence>
<dbReference type="AlphaFoldDB" id="A0A8T0BWE6"/>
<keyword evidence="9 12" id="KW-0675">Receptor</keyword>
<dbReference type="PANTHER" id="PTHR11394:SF47">
    <property type="entry name" value="TASTE RECEPTOR TYPE 2 MEMBER 40"/>
    <property type="match status" value="1"/>
</dbReference>
<accession>A0A8T0BWE6</accession>
<feature type="transmembrane region" description="Helical" evidence="13">
    <location>
        <begin position="230"/>
        <end position="250"/>
    </location>
</feature>
<keyword evidence="3 12" id="KW-0919">Taste</keyword>
<feature type="transmembrane region" description="Helical" evidence="13">
    <location>
        <begin position="99"/>
        <end position="116"/>
    </location>
</feature>
<dbReference type="Gene3D" id="1.20.1070.10">
    <property type="entry name" value="Rhodopsin 7-helix transmembrane proteins"/>
    <property type="match status" value="1"/>
</dbReference>
<sequence>MDTLTFALVNIPVSAITSFMNFFFVFCMVFPQQGKERLRQPLNVLLGLLVGGNITLQICIFLYIVTVFYVDGILVFAVIAEMLFFTMRTSVTSSLWLNVFYYCQIVPAQCSVVIFLKRNIRIFIYSSIIAEKIFFLLGFSGRVEYIVLCQQQLNTASNTTPWHEIRAKMMKLDDFLAVEVWLQCAYLLLCLFVMLTSSCVTILYLQKHMDRMKESSSSFSSPCLQKQMRVTITGVLQTFIYFLCLTWMIVRELLQLIFYEDIDNSSFISCTIICFYSFGTTFNLGVGQQIFRQHAFKGWQKCLQTLT</sequence>
<evidence type="ECO:0000256" key="5">
    <source>
        <dbReference type="ARBA" id="ARBA00022692"/>
    </source>
</evidence>
<evidence type="ECO:0000256" key="2">
    <source>
        <dbReference type="ARBA" id="ARBA00007376"/>
    </source>
</evidence>
<gene>
    <name evidence="14" type="ORF">HF521_016540</name>
</gene>
<evidence type="ECO:0000313" key="15">
    <source>
        <dbReference type="Proteomes" id="UP000606274"/>
    </source>
</evidence>
<evidence type="ECO:0000256" key="13">
    <source>
        <dbReference type="SAM" id="Phobius"/>
    </source>
</evidence>
<evidence type="ECO:0000256" key="12">
    <source>
        <dbReference type="RuleBase" id="RU004424"/>
    </source>
</evidence>
<evidence type="ECO:0000256" key="7">
    <source>
        <dbReference type="ARBA" id="ARBA00023040"/>
    </source>
</evidence>
<feature type="non-terminal residue" evidence="14">
    <location>
        <position position="307"/>
    </location>
</feature>
<keyword evidence="5 12" id="KW-0812">Transmembrane</keyword>
<dbReference type="Proteomes" id="UP000606274">
    <property type="component" value="Unassembled WGS sequence"/>
</dbReference>
<feature type="transmembrane region" description="Helical" evidence="13">
    <location>
        <begin position="266"/>
        <end position="286"/>
    </location>
</feature>